<keyword evidence="3" id="KW-1185">Reference proteome</keyword>
<organism evidence="2 3">
    <name type="scientific">Salinimicrobium gaetbulicola</name>
    <dbReference type="NCBI Taxonomy" id="999702"/>
    <lineage>
        <taxon>Bacteria</taxon>
        <taxon>Pseudomonadati</taxon>
        <taxon>Bacteroidota</taxon>
        <taxon>Flavobacteriia</taxon>
        <taxon>Flavobacteriales</taxon>
        <taxon>Flavobacteriaceae</taxon>
        <taxon>Salinimicrobium</taxon>
    </lineage>
</organism>
<dbReference type="PROSITE" id="PS51471">
    <property type="entry name" value="FE2OG_OXY"/>
    <property type="match status" value="1"/>
</dbReference>
<dbReference type="Pfam" id="PF13532">
    <property type="entry name" value="2OG-FeII_Oxy_2"/>
    <property type="match status" value="1"/>
</dbReference>
<dbReference type="InterPro" id="IPR027450">
    <property type="entry name" value="AlkB-like"/>
</dbReference>
<dbReference type="PANTHER" id="PTHR31212">
    <property type="entry name" value="ALPHA-KETOGLUTARATE-DEPENDENT DIOXYGENASE ALKB HOMOLOG 3"/>
    <property type="match status" value="1"/>
</dbReference>
<evidence type="ECO:0000313" key="2">
    <source>
        <dbReference type="EMBL" id="MFD0976384.1"/>
    </source>
</evidence>
<dbReference type="InterPro" id="IPR037151">
    <property type="entry name" value="AlkB-like_sf"/>
</dbReference>
<accession>A0ABW3IEB7</accession>
<comment type="caution">
    <text evidence="2">The sequence shown here is derived from an EMBL/GenBank/DDBJ whole genome shotgun (WGS) entry which is preliminary data.</text>
</comment>
<dbReference type="PANTHER" id="PTHR31212:SF4">
    <property type="entry name" value="ALPHA-KETOGLUTARATE-DEPENDENT DIOXYGENASE ALKB HOMOLOG 3"/>
    <property type="match status" value="1"/>
</dbReference>
<dbReference type="SUPFAM" id="SSF51197">
    <property type="entry name" value="Clavaminate synthase-like"/>
    <property type="match status" value="1"/>
</dbReference>
<dbReference type="RefSeq" id="WP_380737661.1">
    <property type="nucleotide sequence ID" value="NZ_JBHTJP010000032.1"/>
</dbReference>
<dbReference type="Proteomes" id="UP001597100">
    <property type="component" value="Unassembled WGS sequence"/>
</dbReference>
<feature type="domain" description="Fe2OG dioxygenase" evidence="1">
    <location>
        <begin position="101"/>
        <end position="198"/>
    </location>
</feature>
<keyword evidence="2" id="KW-0560">Oxidoreductase</keyword>
<protein>
    <submittedName>
        <fullName evidence="2">Alpha-ketoglutarate-dependent dioxygenase AlkB family protein</fullName>
    </submittedName>
</protein>
<dbReference type="EMBL" id="JBHTJP010000032">
    <property type="protein sequence ID" value="MFD0976384.1"/>
    <property type="molecule type" value="Genomic_DNA"/>
</dbReference>
<keyword evidence="2" id="KW-0223">Dioxygenase</keyword>
<dbReference type="GO" id="GO:0051213">
    <property type="term" value="F:dioxygenase activity"/>
    <property type="evidence" value="ECO:0007669"/>
    <property type="project" value="UniProtKB-KW"/>
</dbReference>
<dbReference type="InterPro" id="IPR005123">
    <property type="entry name" value="Oxoglu/Fe-dep_dioxygenase_dom"/>
</dbReference>
<dbReference type="InterPro" id="IPR032854">
    <property type="entry name" value="ALKBH3"/>
</dbReference>
<gene>
    <name evidence="2" type="ORF">ACFQ1G_06245</name>
</gene>
<reference evidence="3" key="1">
    <citation type="journal article" date="2019" name="Int. J. Syst. Evol. Microbiol.">
        <title>The Global Catalogue of Microorganisms (GCM) 10K type strain sequencing project: providing services to taxonomists for standard genome sequencing and annotation.</title>
        <authorList>
            <consortium name="The Broad Institute Genomics Platform"/>
            <consortium name="The Broad Institute Genome Sequencing Center for Infectious Disease"/>
            <person name="Wu L."/>
            <person name="Ma J."/>
        </authorList>
    </citation>
    <scope>NUCLEOTIDE SEQUENCE [LARGE SCALE GENOMIC DNA]</scope>
    <source>
        <strain evidence="3">CCUG 60898</strain>
    </source>
</reference>
<name>A0ABW3IEB7_9FLAO</name>
<evidence type="ECO:0000259" key="1">
    <source>
        <dbReference type="PROSITE" id="PS51471"/>
    </source>
</evidence>
<dbReference type="Gene3D" id="2.60.120.590">
    <property type="entry name" value="Alpha-ketoglutarate-dependent dioxygenase AlkB-like"/>
    <property type="match status" value="1"/>
</dbReference>
<evidence type="ECO:0000313" key="3">
    <source>
        <dbReference type="Proteomes" id="UP001597100"/>
    </source>
</evidence>
<sequence>MEILPESLNNLLPYDGEVYFFGKILPSKKADHYFNRLMEDIDWRQDEVIIFGKRIITKRKTGWYGAEEFEYTYSRITRKAKIWTPELKELKDLIEEKTGLKFNSCLLNLYHSGEEGMSWHSDAEAELGKNPAIASLSLGTTRKFVLKHKTSKEKIELELPPGSLLLMQGETQKYWVHSLPKTKKVTEPRINLTFRNIQKIKK</sequence>
<proteinExistence type="predicted"/>